<evidence type="ECO:0000313" key="1">
    <source>
        <dbReference type="EMBL" id="CAD8190599.1"/>
    </source>
</evidence>
<protein>
    <submittedName>
        <fullName evidence="1">Uncharacterized protein</fullName>
    </submittedName>
</protein>
<accession>A0A8S1WQW5</accession>
<sequence length="116" mass="14084">MEIIFIFIYFTVVTLFIIWKSFEEKQSEEQWTHTLSQIHQSLQELALTYENKQHSHMLDHIKENMKILSQMQEQFLNTLLQTQNSMIKKINSCRLSSRSLNYSYRELSFDNELKFQ</sequence>
<dbReference type="EMBL" id="CAJJDO010000097">
    <property type="protein sequence ID" value="CAD8190599.1"/>
    <property type="molecule type" value="Genomic_DNA"/>
</dbReference>
<name>A0A8S1WQW5_9CILI</name>
<evidence type="ECO:0000313" key="2">
    <source>
        <dbReference type="Proteomes" id="UP000689195"/>
    </source>
</evidence>
<dbReference type="AlphaFoldDB" id="A0A8S1WQW5"/>
<dbReference type="Proteomes" id="UP000689195">
    <property type="component" value="Unassembled WGS sequence"/>
</dbReference>
<comment type="caution">
    <text evidence="1">The sequence shown here is derived from an EMBL/GenBank/DDBJ whole genome shotgun (WGS) entry which is preliminary data.</text>
</comment>
<gene>
    <name evidence="1" type="ORF">PPENT_87.1.T0970015</name>
</gene>
<dbReference type="OrthoDB" id="309629at2759"/>
<keyword evidence="2" id="KW-1185">Reference proteome</keyword>
<proteinExistence type="predicted"/>
<reference evidence="1" key="1">
    <citation type="submission" date="2021-01" db="EMBL/GenBank/DDBJ databases">
        <authorList>
            <consortium name="Genoscope - CEA"/>
            <person name="William W."/>
        </authorList>
    </citation>
    <scope>NUCLEOTIDE SEQUENCE</scope>
</reference>
<organism evidence="1 2">
    <name type="scientific">Paramecium pentaurelia</name>
    <dbReference type="NCBI Taxonomy" id="43138"/>
    <lineage>
        <taxon>Eukaryota</taxon>
        <taxon>Sar</taxon>
        <taxon>Alveolata</taxon>
        <taxon>Ciliophora</taxon>
        <taxon>Intramacronucleata</taxon>
        <taxon>Oligohymenophorea</taxon>
        <taxon>Peniculida</taxon>
        <taxon>Parameciidae</taxon>
        <taxon>Paramecium</taxon>
    </lineage>
</organism>